<evidence type="ECO:0000313" key="3">
    <source>
        <dbReference type="EMBL" id="KAL3718594.1"/>
    </source>
</evidence>
<dbReference type="PANTHER" id="PTHR31672">
    <property type="entry name" value="BNACNNG10540D PROTEIN"/>
    <property type="match status" value="1"/>
</dbReference>
<dbReference type="AlphaFoldDB" id="A0ABD3IXG1"/>
<dbReference type="InterPro" id="IPR001810">
    <property type="entry name" value="F-box_dom"/>
</dbReference>
<feature type="region of interest" description="Disordered" evidence="1">
    <location>
        <begin position="1"/>
        <end position="21"/>
    </location>
</feature>
<dbReference type="CDD" id="cd22157">
    <property type="entry name" value="F-box_AtFBW1-like"/>
    <property type="match status" value="1"/>
</dbReference>
<organism evidence="3 4">
    <name type="scientific">Eucalyptus globulus</name>
    <name type="common">Tasmanian blue gum</name>
    <dbReference type="NCBI Taxonomy" id="34317"/>
    <lineage>
        <taxon>Eukaryota</taxon>
        <taxon>Viridiplantae</taxon>
        <taxon>Streptophyta</taxon>
        <taxon>Embryophyta</taxon>
        <taxon>Tracheophyta</taxon>
        <taxon>Spermatophyta</taxon>
        <taxon>Magnoliopsida</taxon>
        <taxon>eudicotyledons</taxon>
        <taxon>Gunneridae</taxon>
        <taxon>Pentapetalae</taxon>
        <taxon>rosids</taxon>
        <taxon>malvids</taxon>
        <taxon>Myrtales</taxon>
        <taxon>Myrtaceae</taxon>
        <taxon>Myrtoideae</taxon>
        <taxon>Eucalypteae</taxon>
        <taxon>Eucalyptus</taxon>
    </lineage>
</organism>
<dbReference type="Pfam" id="PF00646">
    <property type="entry name" value="F-box"/>
    <property type="match status" value="1"/>
</dbReference>
<dbReference type="InterPro" id="IPR036047">
    <property type="entry name" value="F-box-like_dom_sf"/>
</dbReference>
<dbReference type="SUPFAM" id="SSF81383">
    <property type="entry name" value="F-box domain"/>
    <property type="match status" value="1"/>
</dbReference>
<protein>
    <recommendedName>
        <fullName evidence="2">F-box domain-containing protein</fullName>
    </recommendedName>
</protein>
<dbReference type="EMBL" id="JBJKBG010000010">
    <property type="protein sequence ID" value="KAL3718594.1"/>
    <property type="molecule type" value="Genomic_DNA"/>
</dbReference>
<dbReference type="Pfam" id="PF08268">
    <property type="entry name" value="FBA_3"/>
    <property type="match status" value="1"/>
</dbReference>
<dbReference type="InterPro" id="IPR013187">
    <property type="entry name" value="F-box-assoc_dom_typ3"/>
</dbReference>
<dbReference type="NCBIfam" id="TIGR01640">
    <property type="entry name" value="F_box_assoc_1"/>
    <property type="match status" value="1"/>
</dbReference>
<dbReference type="InterPro" id="IPR017451">
    <property type="entry name" value="F-box-assoc_interact_dom"/>
</dbReference>
<feature type="compositionally biased region" description="Low complexity" evidence="1">
    <location>
        <begin position="1"/>
        <end position="17"/>
    </location>
</feature>
<name>A0ABD3IXG1_EUCGL</name>
<dbReference type="SMART" id="SM00256">
    <property type="entry name" value="FBOX"/>
    <property type="match status" value="1"/>
</dbReference>
<feature type="domain" description="F-box" evidence="2">
    <location>
        <begin position="27"/>
        <end position="64"/>
    </location>
</feature>
<dbReference type="InterPro" id="IPR050796">
    <property type="entry name" value="SCF_F-box_component"/>
</dbReference>
<reference evidence="3 4" key="1">
    <citation type="submission" date="2024-11" db="EMBL/GenBank/DDBJ databases">
        <title>Chromosome-level genome assembly of Eucalyptus globulus Labill. provides insights into its genome evolution.</title>
        <authorList>
            <person name="Li X."/>
        </authorList>
    </citation>
    <scope>NUCLEOTIDE SEQUENCE [LARGE SCALE GENOMIC DNA]</scope>
    <source>
        <strain evidence="3">CL2024</strain>
        <tissue evidence="3">Fresh tender leaves</tissue>
    </source>
</reference>
<accession>A0ABD3IXG1</accession>
<dbReference type="Proteomes" id="UP001634007">
    <property type="component" value="Unassembled WGS sequence"/>
</dbReference>
<evidence type="ECO:0000256" key="1">
    <source>
        <dbReference type="SAM" id="MobiDB-lite"/>
    </source>
</evidence>
<comment type="caution">
    <text evidence="3">The sequence shown here is derived from an EMBL/GenBank/DDBJ whole genome shotgun (WGS) entry which is preliminary data.</text>
</comment>
<evidence type="ECO:0000313" key="4">
    <source>
        <dbReference type="Proteomes" id="UP001634007"/>
    </source>
</evidence>
<sequence length="365" mass="40424">MSSPISGDTPSSPSSSSRCEAPTMNSIPLLRNILSRLPTASLLRLRSVCRDWRHIIDHPHFAAMQHASAVESPRILLLSKPRGGAEPRIVVDDKFLATSLPESMSWLHGVGSSCHGLLCFHDFYDRASYVLNPLTREVVLLPSVDPLRERWRPFSVGVGASRLTGRYKIVRLSYLRDGAILAFRAEVLDQGSWSWRKVASAPPNLLLEEPVFAAGSIHWTDLGAGLAVGISSFDLAKEEFAPTPCPEGFRDPYLVELQGVLGVVDCLGKESVDVWVREEESGRWTKEYSVRLIPPLPMSSRYNLNVRRCGGGRKIALNYEDSFWFYDHATDELRHEQRDGASRATVACSITVSLLSPAKLWNGGG</sequence>
<keyword evidence="4" id="KW-1185">Reference proteome</keyword>
<proteinExistence type="predicted"/>
<evidence type="ECO:0000259" key="2">
    <source>
        <dbReference type="SMART" id="SM00256"/>
    </source>
</evidence>
<gene>
    <name evidence="3" type="ORF">ACJRO7_003682</name>
</gene>
<dbReference type="Gene3D" id="1.20.1280.50">
    <property type="match status" value="1"/>
</dbReference>